<name>A0A5B7CQJ2_PORTR</name>
<dbReference type="EMBL" id="VSRR010000177">
    <property type="protein sequence ID" value="MPC11710.1"/>
    <property type="molecule type" value="Genomic_DNA"/>
</dbReference>
<comment type="caution">
    <text evidence="1">The sequence shown here is derived from an EMBL/GenBank/DDBJ whole genome shotgun (WGS) entry which is preliminary data.</text>
</comment>
<reference evidence="1 2" key="1">
    <citation type="submission" date="2019-05" db="EMBL/GenBank/DDBJ databases">
        <title>Another draft genome of Portunus trituberculatus and its Hox gene families provides insights of decapod evolution.</title>
        <authorList>
            <person name="Jeong J.-H."/>
            <person name="Song I."/>
            <person name="Kim S."/>
            <person name="Choi T."/>
            <person name="Kim D."/>
            <person name="Ryu S."/>
            <person name="Kim W."/>
        </authorList>
    </citation>
    <scope>NUCLEOTIDE SEQUENCE [LARGE SCALE GENOMIC DNA]</scope>
    <source>
        <tissue evidence="1">Muscle</tissue>
    </source>
</reference>
<proteinExistence type="predicted"/>
<evidence type="ECO:0000313" key="1">
    <source>
        <dbReference type="EMBL" id="MPC11710.1"/>
    </source>
</evidence>
<organism evidence="1 2">
    <name type="scientific">Portunus trituberculatus</name>
    <name type="common">Swimming crab</name>
    <name type="synonym">Neptunus trituberculatus</name>
    <dbReference type="NCBI Taxonomy" id="210409"/>
    <lineage>
        <taxon>Eukaryota</taxon>
        <taxon>Metazoa</taxon>
        <taxon>Ecdysozoa</taxon>
        <taxon>Arthropoda</taxon>
        <taxon>Crustacea</taxon>
        <taxon>Multicrustacea</taxon>
        <taxon>Malacostraca</taxon>
        <taxon>Eumalacostraca</taxon>
        <taxon>Eucarida</taxon>
        <taxon>Decapoda</taxon>
        <taxon>Pleocyemata</taxon>
        <taxon>Brachyura</taxon>
        <taxon>Eubrachyura</taxon>
        <taxon>Portunoidea</taxon>
        <taxon>Portunidae</taxon>
        <taxon>Portuninae</taxon>
        <taxon>Portunus</taxon>
    </lineage>
</organism>
<dbReference type="Proteomes" id="UP000324222">
    <property type="component" value="Unassembled WGS sequence"/>
</dbReference>
<protein>
    <submittedName>
        <fullName evidence="1">Uncharacterized protein</fullName>
    </submittedName>
</protein>
<gene>
    <name evidence="1" type="ORF">E2C01_004382</name>
</gene>
<sequence length="72" mass="7516">MEARETNQNIYEGASDPLATDWTEVPRYGAGVSGEGRAGGSGNGCFSHDVTHCSGATATRRTTDIVDIVLVS</sequence>
<evidence type="ECO:0000313" key="2">
    <source>
        <dbReference type="Proteomes" id="UP000324222"/>
    </source>
</evidence>
<accession>A0A5B7CQJ2</accession>
<keyword evidence="2" id="KW-1185">Reference proteome</keyword>
<dbReference type="AlphaFoldDB" id="A0A5B7CQJ2"/>